<protein>
    <submittedName>
        <fullName evidence="2">Uncharacterized protein</fullName>
    </submittedName>
</protein>
<keyword evidence="1" id="KW-1133">Transmembrane helix</keyword>
<dbReference type="Proteomes" id="UP000326354">
    <property type="component" value="Chromosome"/>
</dbReference>
<feature type="transmembrane region" description="Helical" evidence="1">
    <location>
        <begin position="12"/>
        <end position="29"/>
    </location>
</feature>
<name>A0A5S9IRW4_UABAM</name>
<keyword evidence="3" id="KW-1185">Reference proteome</keyword>
<organism evidence="2 3">
    <name type="scientific">Uabimicrobium amorphum</name>
    <dbReference type="NCBI Taxonomy" id="2596890"/>
    <lineage>
        <taxon>Bacteria</taxon>
        <taxon>Pseudomonadati</taxon>
        <taxon>Planctomycetota</taxon>
        <taxon>Candidatus Uabimicrobiia</taxon>
        <taxon>Candidatus Uabimicrobiales</taxon>
        <taxon>Candidatus Uabimicrobiaceae</taxon>
        <taxon>Candidatus Uabimicrobium</taxon>
    </lineage>
</organism>
<dbReference type="AlphaFoldDB" id="A0A5S9IRW4"/>
<sequence length="102" mass="12220">MAYDASGKKVVWALAIGLLIMMPVVFINITDREQQQQADAKIHGLIEEQYIIVRKEIDTYIEKQEYELAVERWKKFLKKFSYRNQYKKQIVAEIKELQRKIK</sequence>
<evidence type="ECO:0000256" key="1">
    <source>
        <dbReference type="SAM" id="Phobius"/>
    </source>
</evidence>
<keyword evidence="1" id="KW-0812">Transmembrane</keyword>
<dbReference type="RefSeq" id="WP_151971052.1">
    <property type="nucleotide sequence ID" value="NZ_AP019860.1"/>
</dbReference>
<proteinExistence type="predicted"/>
<gene>
    <name evidence="2" type="ORF">UABAM_05420</name>
</gene>
<dbReference type="EMBL" id="AP019860">
    <property type="protein sequence ID" value="BBM87018.1"/>
    <property type="molecule type" value="Genomic_DNA"/>
</dbReference>
<keyword evidence="1" id="KW-0472">Membrane</keyword>
<dbReference type="KEGG" id="uam:UABAM_05420"/>
<reference evidence="2 3" key="1">
    <citation type="submission" date="2019-08" db="EMBL/GenBank/DDBJ databases">
        <title>Complete genome sequence of Candidatus Uab amorphum.</title>
        <authorList>
            <person name="Shiratori T."/>
            <person name="Suzuki S."/>
            <person name="Kakizawa Y."/>
            <person name="Ishida K."/>
        </authorList>
    </citation>
    <scope>NUCLEOTIDE SEQUENCE [LARGE SCALE GENOMIC DNA]</scope>
    <source>
        <strain evidence="2 3">SRT547</strain>
    </source>
</reference>
<evidence type="ECO:0000313" key="2">
    <source>
        <dbReference type="EMBL" id="BBM87018.1"/>
    </source>
</evidence>
<evidence type="ECO:0000313" key="3">
    <source>
        <dbReference type="Proteomes" id="UP000326354"/>
    </source>
</evidence>
<accession>A0A5S9IRW4</accession>